<dbReference type="Proteomes" id="UP000807469">
    <property type="component" value="Unassembled WGS sequence"/>
</dbReference>
<reference evidence="3" key="1">
    <citation type="submission" date="2020-11" db="EMBL/GenBank/DDBJ databases">
        <authorList>
            <consortium name="DOE Joint Genome Institute"/>
            <person name="Ahrendt S."/>
            <person name="Riley R."/>
            <person name="Andreopoulos W."/>
            <person name="Labutti K."/>
            <person name="Pangilinan J."/>
            <person name="Ruiz-Duenas F.J."/>
            <person name="Barrasa J.M."/>
            <person name="Sanchez-Garcia M."/>
            <person name="Camarero S."/>
            <person name="Miyauchi S."/>
            <person name="Serrano A."/>
            <person name="Linde D."/>
            <person name="Babiker R."/>
            <person name="Drula E."/>
            <person name="Ayuso-Fernandez I."/>
            <person name="Pacheco R."/>
            <person name="Padilla G."/>
            <person name="Ferreira P."/>
            <person name="Barriuso J."/>
            <person name="Kellner H."/>
            <person name="Castanera R."/>
            <person name="Alfaro M."/>
            <person name="Ramirez L."/>
            <person name="Pisabarro A.G."/>
            <person name="Kuo A."/>
            <person name="Tritt A."/>
            <person name="Lipzen A."/>
            <person name="He G."/>
            <person name="Yan M."/>
            <person name="Ng V."/>
            <person name="Cullen D."/>
            <person name="Martin F."/>
            <person name="Rosso M.-N."/>
            <person name="Henrissat B."/>
            <person name="Hibbett D."/>
            <person name="Martinez A.T."/>
            <person name="Grigoriev I.V."/>
        </authorList>
    </citation>
    <scope>NUCLEOTIDE SEQUENCE</scope>
    <source>
        <strain evidence="3">CIRM-BRFM 674</strain>
    </source>
</reference>
<dbReference type="InterPro" id="IPR045340">
    <property type="entry name" value="DUF6533"/>
</dbReference>
<organism evidence="3 4">
    <name type="scientific">Pholiota conissans</name>
    <dbReference type="NCBI Taxonomy" id="109636"/>
    <lineage>
        <taxon>Eukaryota</taxon>
        <taxon>Fungi</taxon>
        <taxon>Dikarya</taxon>
        <taxon>Basidiomycota</taxon>
        <taxon>Agaricomycotina</taxon>
        <taxon>Agaricomycetes</taxon>
        <taxon>Agaricomycetidae</taxon>
        <taxon>Agaricales</taxon>
        <taxon>Agaricineae</taxon>
        <taxon>Strophariaceae</taxon>
        <taxon>Pholiota</taxon>
    </lineage>
</organism>
<evidence type="ECO:0000259" key="2">
    <source>
        <dbReference type="Pfam" id="PF20151"/>
    </source>
</evidence>
<name>A0A9P6D2K0_9AGAR</name>
<gene>
    <name evidence="3" type="ORF">BDN70DRAFT_594111</name>
</gene>
<evidence type="ECO:0000256" key="1">
    <source>
        <dbReference type="SAM" id="Phobius"/>
    </source>
</evidence>
<protein>
    <recommendedName>
        <fullName evidence="2">DUF6533 domain-containing protein</fullName>
    </recommendedName>
</protein>
<evidence type="ECO:0000313" key="4">
    <source>
        <dbReference type="Proteomes" id="UP000807469"/>
    </source>
</evidence>
<feature type="transmembrane region" description="Helical" evidence="1">
    <location>
        <begin position="156"/>
        <end position="179"/>
    </location>
</feature>
<evidence type="ECO:0000313" key="3">
    <source>
        <dbReference type="EMBL" id="KAF9480743.1"/>
    </source>
</evidence>
<keyword evidence="1" id="KW-1133">Transmembrane helix</keyword>
<dbReference type="OrthoDB" id="2637653at2759"/>
<dbReference type="Pfam" id="PF20151">
    <property type="entry name" value="DUF6533"/>
    <property type="match status" value="1"/>
</dbReference>
<sequence>MPYRLMQVGDLISFGALAIQAWELFAHLTDEVEYLWKGRFNFIKALYFCSRYVSLAAQIVNQLLSYGIAIKLEKAGNCSTIFVFKSVIGHAALTMLEIILFIRVYALYKQSLKIKYILAIVYICAASLEIVGNGFVIRSIIQTGGCQSPSMDNGALILFGSGAGFYQIAIFAMSLYKLYDGGLSKTPLTTLMLRDGVIVFVLLTAMMLVLLTYDSLARNLDLAFGKAFLSCFISVISISASSLILNMRKLAVKNTLRSVGYRNTAEGGAERSYITDESICLTSFYE</sequence>
<proteinExistence type="predicted"/>
<keyword evidence="4" id="KW-1185">Reference proteome</keyword>
<feature type="transmembrane region" description="Helical" evidence="1">
    <location>
        <begin position="81"/>
        <end position="104"/>
    </location>
</feature>
<keyword evidence="1" id="KW-0812">Transmembrane</keyword>
<feature type="transmembrane region" description="Helical" evidence="1">
    <location>
        <begin position="191"/>
        <end position="211"/>
    </location>
</feature>
<comment type="caution">
    <text evidence="3">The sequence shown here is derived from an EMBL/GenBank/DDBJ whole genome shotgun (WGS) entry which is preliminary data.</text>
</comment>
<feature type="transmembrane region" description="Helical" evidence="1">
    <location>
        <begin position="223"/>
        <end position="245"/>
    </location>
</feature>
<dbReference type="EMBL" id="MU155189">
    <property type="protein sequence ID" value="KAF9480743.1"/>
    <property type="molecule type" value="Genomic_DNA"/>
</dbReference>
<feature type="transmembrane region" description="Helical" evidence="1">
    <location>
        <begin position="45"/>
        <end position="69"/>
    </location>
</feature>
<feature type="transmembrane region" description="Helical" evidence="1">
    <location>
        <begin position="116"/>
        <end position="136"/>
    </location>
</feature>
<accession>A0A9P6D2K0</accession>
<feature type="domain" description="DUF6533" evidence="2">
    <location>
        <begin position="13"/>
        <end position="55"/>
    </location>
</feature>
<dbReference type="AlphaFoldDB" id="A0A9P6D2K0"/>
<keyword evidence="1" id="KW-0472">Membrane</keyword>